<proteinExistence type="inferred from homology"/>
<reference evidence="4" key="2">
    <citation type="submission" date="2019-02" db="EMBL/GenBank/DDBJ databases">
        <title>Opniocepnalus argus Var Kimnra genome.</title>
        <authorList>
            <person name="Zhou C."/>
            <person name="Xiao S."/>
        </authorList>
    </citation>
    <scope>NUCLEOTIDE SEQUENCE [LARGE SCALE GENOMIC DNA]</scope>
</reference>
<evidence type="ECO:0000313" key="4">
    <source>
        <dbReference type="Proteomes" id="UP000503349"/>
    </source>
</evidence>
<dbReference type="InterPro" id="IPR006461">
    <property type="entry name" value="PLAC_motif_containing"/>
</dbReference>
<evidence type="ECO:0000313" key="3">
    <source>
        <dbReference type="EMBL" id="KAF3697590.1"/>
    </source>
</evidence>
<dbReference type="NCBIfam" id="TIGR01571">
    <property type="entry name" value="A_thal_Cys_rich"/>
    <property type="match status" value="1"/>
</dbReference>
<reference evidence="3 4" key="1">
    <citation type="submission" date="2019-02" db="EMBL/GenBank/DDBJ databases">
        <title>Opniocepnalus argus genome.</title>
        <authorList>
            <person name="Zhou C."/>
            <person name="Xiao S."/>
        </authorList>
    </citation>
    <scope>NUCLEOTIDE SEQUENCE [LARGE SCALE GENOMIC DNA]</scope>
    <source>
        <strain evidence="3">OARG1902GOOAL</strain>
        <tissue evidence="3">Muscle</tissue>
    </source>
</reference>
<evidence type="ECO:0000256" key="1">
    <source>
        <dbReference type="ARBA" id="ARBA00009024"/>
    </source>
</evidence>
<dbReference type="Pfam" id="PF04749">
    <property type="entry name" value="PLAC8"/>
    <property type="match status" value="1"/>
</dbReference>
<keyword evidence="4" id="KW-1185">Reference proteome</keyword>
<sequence length="375" mass="40866">MSRIMGVTLLLIILVNVYYSPASSSVLHGTNPQVSKCKCRVAPKGIIKCPPGTLLTTFKEKLDLRKCLCSKTNKLIMSKRVQVVQVQPESRVLSGQWSTGICECYKDMGDCCFALCCLPVFTCKVTSALGACPCLPLLDCVGCVSPASLAMRASVRERYGIQVTIATAAQICKPQMQMRKVKLSLEAFNANIFHYVLKHSVSRDAPTSAVTCQPPPTTTLIAVQPNQWSTGICDCFDDLNVCCFAFWCFPCFACHTTAEFGECCCLPLLDSVGVAAQLFGFPVLIPPVSMSMRVAVRFRYKIPGDMGNDCVYATFCNTCSWCQMAREIKRRKTTITAQAVQIGSQQLQLVNQSGIVCAQPVIPTAPQGIVTATLM</sequence>
<comment type="similarity">
    <text evidence="1">Belongs to the cornifelin family.</text>
</comment>
<dbReference type="EMBL" id="CM015724">
    <property type="protein sequence ID" value="KAF3697590.1"/>
    <property type="molecule type" value="Genomic_DNA"/>
</dbReference>
<dbReference type="Proteomes" id="UP000503349">
    <property type="component" value="Chromosome 13"/>
</dbReference>
<accession>A0A6G1Q4P1</accession>
<feature type="signal peptide" evidence="2">
    <location>
        <begin position="1"/>
        <end position="24"/>
    </location>
</feature>
<evidence type="ECO:0000256" key="2">
    <source>
        <dbReference type="SAM" id="SignalP"/>
    </source>
</evidence>
<feature type="chain" id="PRO_5026172364" evidence="2">
    <location>
        <begin position="25"/>
        <end position="375"/>
    </location>
</feature>
<name>A0A6G1Q4P1_CHAAH</name>
<gene>
    <name evidence="3" type="ORF">EXN66_Car013270</name>
</gene>
<keyword evidence="2" id="KW-0732">Signal</keyword>
<dbReference type="PANTHER" id="PTHR15907">
    <property type="entry name" value="DUF614 FAMILY PROTEIN-RELATED"/>
    <property type="match status" value="1"/>
</dbReference>
<dbReference type="AlphaFoldDB" id="A0A6G1Q4P1"/>
<protein>
    <submittedName>
        <fullName evidence="3">Cornifelin</fullName>
    </submittedName>
</protein>
<organism evidence="3 4">
    <name type="scientific">Channa argus</name>
    <name type="common">Northern snakehead</name>
    <name type="synonym">Ophicephalus argus</name>
    <dbReference type="NCBI Taxonomy" id="215402"/>
    <lineage>
        <taxon>Eukaryota</taxon>
        <taxon>Metazoa</taxon>
        <taxon>Chordata</taxon>
        <taxon>Craniata</taxon>
        <taxon>Vertebrata</taxon>
        <taxon>Euteleostomi</taxon>
        <taxon>Actinopterygii</taxon>
        <taxon>Neopterygii</taxon>
        <taxon>Teleostei</taxon>
        <taxon>Neoteleostei</taxon>
        <taxon>Acanthomorphata</taxon>
        <taxon>Anabantaria</taxon>
        <taxon>Anabantiformes</taxon>
        <taxon>Channoidei</taxon>
        <taxon>Channidae</taxon>
        <taxon>Channa</taxon>
    </lineage>
</organism>